<dbReference type="STRING" id="331113.SNE_A20330"/>
<name>F8L3P8_SIMNZ</name>
<sequence length="274" mass="30196">MSYFPTIAPGEDPLQALDQLTDVRKLYEKEMKEFEHIANGSAGAALMFFALVLSNTMLDYQGAEMNVESGLMNTVSVLNTDLSKINGDINNIFQDIENKNTDQETTDIQDFVKDTGQYYTDLNFYFNTGGSYKEGGNNEVIIQAQAPFKNENFVNAIDGDFNTFQVTDGSTTESLFAAFANPNTNWSNIDSSLTTFFNNAYSSSTGSSSGSTSMKQVDDVVSNAETQQNQINSMASTNLSSDQQNFNSYEGTMKNILSMITSFISYANNKTVTQ</sequence>
<evidence type="ECO:0000313" key="1">
    <source>
        <dbReference type="EMBL" id="CCB89910.1"/>
    </source>
</evidence>
<keyword evidence="2" id="KW-1185">Reference proteome</keyword>
<evidence type="ECO:0000313" key="2">
    <source>
        <dbReference type="Proteomes" id="UP000000496"/>
    </source>
</evidence>
<reference key="1">
    <citation type="journal article" date="2011" name="Mol. Biol. Evol.">
        <title>Unity in variety -- the pan-genome of the Chlamydiae.</title>
        <authorList>
            <person name="Collingro A."/>
            <person name="Tischler P."/>
            <person name="Weinmaier T."/>
            <person name="Penz T."/>
            <person name="Heinz E."/>
            <person name="Brunham R.C."/>
            <person name="Read T.D."/>
            <person name="Bavoil P.M."/>
            <person name="Sachse K."/>
            <person name="Kahane S."/>
            <person name="Friedman M.G."/>
            <person name="Rattei T."/>
            <person name="Myers G.S.A."/>
            <person name="Horn M."/>
        </authorList>
    </citation>
    <scope>NUCLEOTIDE SEQUENCE</scope>
    <source>
        <strain>Z</strain>
    </source>
</reference>
<dbReference type="AlphaFoldDB" id="F8L3P8"/>
<dbReference type="HOGENOM" id="CLU_1015253_0_0_0"/>
<dbReference type="KEGG" id="sng:SNE_A20330"/>
<dbReference type="EMBL" id="FR872582">
    <property type="protein sequence ID" value="CCB89910.1"/>
    <property type="molecule type" value="Genomic_DNA"/>
</dbReference>
<proteinExistence type="predicted"/>
<protein>
    <submittedName>
        <fullName evidence="1">Uncharacterized protein</fullName>
    </submittedName>
</protein>
<gene>
    <name evidence="1" type="ordered locus">SNE_A20330</name>
</gene>
<organism evidence="1 2">
    <name type="scientific">Simkania negevensis (strain ATCC VR-1471 / DSM 27360 / Z)</name>
    <dbReference type="NCBI Taxonomy" id="331113"/>
    <lineage>
        <taxon>Bacteria</taxon>
        <taxon>Pseudomonadati</taxon>
        <taxon>Chlamydiota</taxon>
        <taxon>Chlamydiia</taxon>
        <taxon>Parachlamydiales</taxon>
        <taxon>Simkaniaceae</taxon>
        <taxon>Simkania</taxon>
    </lineage>
</organism>
<dbReference type="Proteomes" id="UP000000496">
    <property type="component" value="Chromosome gsn.131"/>
</dbReference>
<accession>F8L3P8</accession>
<reference evidence="1 2" key="2">
    <citation type="journal article" date="2011" name="Mol. Biol. Evol.">
        <title>Unity in variety--the pan-genome of the Chlamydiae.</title>
        <authorList>
            <person name="Collingro A."/>
            <person name="Tischler P."/>
            <person name="Weinmaier T."/>
            <person name="Penz T."/>
            <person name="Heinz E."/>
            <person name="Brunham R.C."/>
            <person name="Read T.D."/>
            <person name="Bavoil P.M."/>
            <person name="Sachse K."/>
            <person name="Kahane S."/>
            <person name="Friedman M.G."/>
            <person name="Rattei T."/>
            <person name="Myers G.S."/>
            <person name="Horn M."/>
        </authorList>
    </citation>
    <scope>NUCLEOTIDE SEQUENCE [LARGE SCALE GENOMIC DNA]</scope>
    <source>
        <strain evidence="2">ATCC VR-1471 / Z</strain>
    </source>
</reference>
<dbReference type="RefSeq" id="WP_013944376.1">
    <property type="nucleotide sequence ID" value="NC_015713.1"/>
</dbReference>